<proteinExistence type="predicted"/>
<comment type="caution">
    <text evidence="1">The sequence shown here is derived from an EMBL/GenBank/DDBJ whole genome shotgun (WGS) entry which is preliminary data.</text>
</comment>
<reference evidence="1 2" key="1">
    <citation type="submission" date="2024-05" db="EMBL/GenBank/DDBJ databases">
        <authorList>
            <person name="Zhao H."/>
            <person name="Xu Y."/>
            <person name="Lin S."/>
            <person name="Spain J.C."/>
            <person name="Zhou N.-Y."/>
        </authorList>
    </citation>
    <scope>NUCLEOTIDE SEQUENCE [LARGE SCALE GENOMIC DNA]</scope>
    <source>
        <strain evidence="1 2">NEAU-NG30</strain>
    </source>
</reference>
<dbReference type="Proteomes" id="UP001440984">
    <property type="component" value="Unassembled WGS sequence"/>
</dbReference>
<accession>A0ABV0LBJ8</accession>
<keyword evidence="2" id="KW-1185">Reference proteome</keyword>
<gene>
    <name evidence="1" type="ORF">ABJI51_11395</name>
</gene>
<evidence type="ECO:0000313" key="2">
    <source>
        <dbReference type="Proteomes" id="UP001440984"/>
    </source>
</evidence>
<name>A0ABV0LBJ8_9PSEU</name>
<protein>
    <submittedName>
        <fullName evidence="1">Uncharacterized protein</fullName>
    </submittedName>
</protein>
<evidence type="ECO:0000313" key="1">
    <source>
        <dbReference type="EMBL" id="MEQ0559679.1"/>
    </source>
</evidence>
<organism evidence="1 2">
    <name type="scientific">Amycolatopsis melonis</name>
    <dbReference type="NCBI Taxonomy" id="3156488"/>
    <lineage>
        <taxon>Bacteria</taxon>
        <taxon>Bacillati</taxon>
        <taxon>Actinomycetota</taxon>
        <taxon>Actinomycetes</taxon>
        <taxon>Pseudonocardiales</taxon>
        <taxon>Pseudonocardiaceae</taxon>
        <taxon>Amycolatopsis</taxon>
    </lineage>
</organism>
<dbReference type="EMBL" id="JBDZYD010000004">
    <property type="protein sequence ID" value="MEQ0559679.1"/>
    <property type="molecule type" value="Genomic_DNA"/>
</dbReference>
<sequence length="133" mass="14810">MSDAADVRELPRFARRMLKRVRRDGRTGLLAYALIPGGSTPSPWNWRLVFVRENGRTLFAAGPGLRQGRKWVDLTPGVHRLSFVVSGSGADAEFSREFRVDPGAVLVAGCRTAFSRRPGSPKRRPDRWCLGFA</sequence>
<dbReference type="RefSeq" id="WP_348949940.1">
    <property type="nucleotide sequence ID" value="NZ_JBDZYD010000004.1"/>
</dbReference>